<dbReference type="InParanoid" id="A0A423XPB6"/>
<evidence type="ECO:0000313" key="4">
    <source>
        <dbReference type="Proteomes" id="UP000285146"/>
    </source>
</evidence>
<evidence type="ECO:0000256" key="1">
    <source>
        <dbReference type="SAM" id="MobiDB-lite"/>
    </source>
</evidence>
<comment type="caution">
    <text evidence="3">The sequence shown here is derived from an EMBL/GenBank/DDBJ whole genome shotgun (WGS) entry which is preliminary data.</text>
</comment>
<keyword evidence="2" id="KW-0732">Signal</keyword>
<dbReference type="STRING" id="1230097.A0A423XPB6"/>
<keyword evidence="4" id="KW-1185">Reference proteome</keyword>
<dbReference type="PANTHER" id="PTHR35605">
    <property type="entry name" value="ECP2 EFFECTOR PROTEIN DOMAIN-CONTAINING PROTEIN-RELATED"/>
    <property type="match status" value="1"/>
</dbReference>
<protein>
    <submittedName>
        <fullName evidence="3">Uncharacterized protein</fullName>
    </submittedName>
</protein>
<dbReference type="OrthoDB" id="5272418at2759"/>
<sequence length="224" mass="24563">MKNFIFVLAAIMGGLMVTAIGIKAPIDGYGVVNITWNLQPNISGFEPINVTGTVQDAWKAINFTWPGYPLPVLNVTGHGNVTGPGPRPTSTTANAKVPTGVREDETSRETGTVHCWTWPECDEGAIGAGIDYLSQIPGKPSNGPGPGECGRVSCSWKAAIWWCNDNDHTYTLDSFWEIAQGAQDIDTQCHYFDPEAWTIWTSGQNFFKENWPQQHCGALRFEDN</sequence>
<evidence type="ECO:0000256" key="2">
    <source>
        <dbReference type="SAM" id="SignalP"/>
    </source>
</evidence>
<dbReference type="Proteomes" id="UP000285146">
    <property type="component" value="Unassembled WGS sequence"/>
</dbReference>
<dbReference type="PANTHER" id="PTHR35605:SF1">
    <property type="entry name" value="ECP2 EFFECTOR PROTEIN DOMAIN-CONTAINING PROTEIN-RELATED"/>
    <property type="match status" value="1"/>
</dbReference>
<dbReference type="AlphaFoldDB" id="A0A423XPB6"/>
<feature type="signal peptide" evidence="2">
    <location>
        <begin position="1"/>
        <end position="19"/>
    </location>
</feature>
<proteinExistence type="predicted"/>
<dbReference type="EMBL" id="LKEB01000001">
    <property type="protein sequence ID" value="ROW18359.1"/>
    <property type="molecule type" value="Genomic_DNA"/>
</dbReference>
<feature type="chain" id="PRO_5019567080" evidence="2">
    <location>
        <begin position="20"/>
        <end position="224"/>
    </location>
</feature>
<gene>
    <name evidence="3" type="ORF">VPNG_00518</name>
</gene>
<accession>A0A423XPB6</accession>
<feature type="region of interest" description="Disordered" evidence="1">
    <location>
        <begin position="81"/>
        <end position="108"/>
    </location>
</feature>
<organism evidence="3 4">
    <name type="scientific">Cytospora leucostoma</name>
    <dbReference type="NCBI Taxonomy" id="1230097"/>
    <lineage>
        <taxon>Eukaryota</taxon>
        <taxon>Fungi</taxon>
        <taxon>Dikarya</taxon>
        <taxon>Ascomycota</taxon>
        <taxon>Pezizomycotina</taxon>
        <taxon>Sordariomycetes</taxon>
        <taxon>Sordariomycetidae</taxon>
        <taxon>Diaporthales</taxon>
        <taxon>Cytosporaceae</taxon>
        <taxon>Cytospora</taxon>
    </lineage>
</organism>
<name>A0A423XPB6_9PEZI</name>
<evidence type="ECO:0000313" key="3">
    <source>
        <dbReference type="EMBL" id="ROW18359.1"/>
    </source>
</evidence>
<reference evidence="3 4" key="1">
    <citation type="submission" date="2015-09" db="EMBL/GenBank/DDBJ databases">
        <title>Host preference determinants of Valsa canker pathogens revealed by comparative genomics.</title>
        <authorList>
            <person name="Yin Z."/>
            <person name="Huang L."/>
        </authorList>
    </citation>
    <scope>NUCLEOTIDE SEQUENCE [LARGE SCALE GENOMIC DNA]</scope>
    <source>
        <strain evidence="3 4">SXYLt</strain>
    </source>
</reference>